<dbReference type="GO" id="GO:0000257">
    <property type="term" value="F:nitrilase activity"/>
    <property type="evidence" value="ECO:0007669"/>
    <property type="project" value="UniProtKB-EC"/>
</dbReference>
<keyword evidence="3" id="KW-0378">Hydrolase</keyword>
<dbReference type="PANTHER" id="PTHR46044">
    <property type="entry name" value="NITRILASE"/>
    <property type="match status" value="1"/>
</dbReference>
<dbReference type="EMBL" id="LN679106">
    <property type="protein sequence ID" value="CEL62656.1"/>
    <property type="molecule type" value="Genomic_DNA"/>
</dbReference>
<evidence type="ECO:0000313" key="4">
    <source>
        <dbReference type="Proteomes" id="UP000059188"/>
    </source>
</evidence>
<dbReference type="InterPro" id="IPR044149">
    <property type="entry name" value="Nitrilases_CHs"/>
</dbReference>
<dbReference type="Pfam" id="PF00795">
    <property type="entry name" value="CN_hydrolase"/>
    <property type="match status" value="1"/>
</dbReference>
<dbReference type="InterPro" id="IPR036526">
    <property type="entry name" value="C-N_Hydrolase_sf"/>
</dbReference>
<name>A0A0B7FXJ6_THACB</name>
<dbReference type="PROSITE" id="PS50263">
    <property type="entry name" value="CN_HYDROLASE"/>
    <property type="match status" value="1"/>
</dbReference>
<gene>
    <name evidence="3" type="primary">NIT2</name>
    <name evidence="3" type="ORF">RSOLAG1IB_05012</name>
</gene>
<evidence type="ECO:0000256" key="1">
    <source>
        <dbReference type="ARBA" id="ARBA00008129"/>
    </source>
</evidence>
<comment type="similarity">
    <text evidence="1">Belongs to the carbon-nitrogen hydrolase superfamily. Nitrilase family.</text>
</comment>
<dbReference type="SUPFAM" id="SSF56317">
    <property type="entry name" value="Carbon-nitrogen hydrolase"/>
    <property type="match status" value="1"/>
</dbReference>
<dbReference type="Proteomes" id="UP000059188">
    <property type="component" value="Unassembled WGS sequence"/>
</dbReference>
<organism evidence="3 4">
    <name type="scientific">Thanatephorus cucumeris (strain AG1-IB / isolate 7/3/14)</name>
    <name type="common">Lettuce bottom rot fungus</name>
    <name type="synonym">Rhizoctonia solani</name>
    <dbReference type="NCBI Taxonomy" id="1108050"/>
    <lineage>
        <taxon>Eukaryota</taxon>
        <taxon>Fungi</taxon>
        <taxon>Dikarya</taxon>
        <taxon>Basidiomycota</taxon>
        <taxon>Agaricomycotina</taxon>
        <taxon>Agaricomycetes</taxon>
        <taxon>Cantharellales</taxon>
        <taxon>Ceratobasidiaceae</taxon>
        <taxon>Rhizoctonia</taxon>
        <taxon>Rhizoctonia solani AG-1</taxon>
    </lineage>
</organism>
<dbReference type="OrthoDB" id="10250282at2759"/>
<dbReference type="InterPro" id="IPR003010">
    <property type="entry name" value="C-N_Hydrolase"/>
</dbReference>
<dbReference type="AlphaFoldDB" id="A0A0B7FXJ6"/>
<accession>A0A0B7FXJ6</accession>
<dbReference type="EC" id="3.5.5.1" evidence="3"/>
<evidence type="ECO:0000313" key="3">
    <source>
        <dbReference type="EMBL" id="CEL62656.1"/>
    </source>
</evidence>
<keyword evidence="4" id="KW-1185">Reference proteome</keyword>
<dbReference type="Gene3D" id="3.60.110.10">
    <property type="entry name" value="Carbon-nitrogen hydrolase"/>
    <property type="match status" value="1"/>
</dbReference>
<sequence length="386" mass="42327">MNVIVRLRFNLCDSKTLATFQLRASRKHQNMSHTTNAAFLLPPTSVQNTKVYPRIINIGPIHLSKMPQKLKVSVVQTCTAAYSLNGTLDKLDRLVRLAKERDGSQLCVFPEAFVGGYPRYSTFGAVVGSRAPEGRDEFLRYHSAAITLSSESPGRARIESIAHTYGVFLVVGVIEKDDYAASAGTLYCSAIFVDPERGLVGKHRKLMPTATERLVWGMGDGSTLPVLEHEFSVSEQEQSSIKAKISAAICWENYMPLLRTHYYSKGVQLYCAPTVDSRAAWQNTVTHIALEGRCFVLSACQYAQQKDFPEGHAIPVGTKPDPEAVMIGGGSVIIGPLGEVLAGPLRDGEGILTAEVDLEDCIRGKLDLDVVGHYARPDIFKLLVEE</sequence>
<evidence type="ECO:0000259" key="2">
    <source>
        <dbReference type="PROSITE" id="PS50263"/>
    </source>
</evidence>
<protein>
    <submittedName>
        <fullName evidence="3">Nitrilase</fullName>
        <ecNumber evidence="3">3.5.5.1</ecNumber>
    </submittedName>
</protein>
<feature type="domain" description="CN hydrolase" evidence="2">
    <location>
        <begin position="70"/>
        <end position="358"/>
    </location>
</feature>
<proteinExistence type="inferred from homology"/>
<dbReference type="CDD" id="cd07564">
    <property type="entry name" value="nitrilases_CHs"/>
    <property type="match status" value="1"/>
</dbReference>
<dbReference type="PANTHER" id="PTHR46044:SF1">
    <property type="entry name" value="CN HYDROLASE DOMAIN-CONTAINING PROTEIN"/>
    <property type="match status" value="1"/>
</dbReference>
<reference evidence="3 4" key="1">
    <citation type="submission" date="2014-11" db="EMBL/GenBank/DDBJ databases">
        <authorList>
            <person name="Wibberg Daniel"/>
        </authorList>
    </citation>
    <scope>NUCLEOTIDE SEQUENCE [LARGE SCALE GENOMIC DNA]</scope>
    <source>
        <strain evidence="3">Rhizoctonia solani AG1-IB 7/3/14</strain>
    </source>
</reference>
<dbReference type="STRING" id="1108050.A0A0B7FXJ6"/>